<comment type="caution">
    <text evidence="1">The sequence shown here is derived from an EMBL/GenBank/DDBJ whole genome shotgun (WGS) entry which is preliminary data.</text>
</comment>
<organism evidence="1 2">
    <name type="scientific">Naganishia cerealis</name>
    <dbReference type="NCBI Taxonomy" id="610337"/>
    <lineage>
        <taxon>Eukaryota</taxon>
        <taxon>Fungi</taxon>
        <taxon>Dikarya</taxon>
        <taxon>Basidiomycota</taxon>
        <taxon>Agaricomycotina</taxon>
        <taxon>Tremellomycetes</taxon>
        <taxon>Filobasidiales</taxon>
        <taxon>Filobasidiaceae</taxon>
        <taxon>Naganishia</taxon>
    </lineage>
</organism>
<protein>
    <submittedName>
        <fullName evidence="1">Uncharacterized protein</fullName>
    </submittedName>
</protein>
<reference evidence="1" key="1">
    <citation type="submission" date="2023-04" db="EMBL/GenBank/DDBJ databases">
        <title>Draft Genome sequencing of Naganishia species isolated from polar environments using Oxford Nanopore Technology.</title>
        <authorList>
            <person name="Leo P."/>
            <person name="Venkateswaran K."/>
        </authorList>
    </citation>
    <scope>NUCLEOTIDE SEQUENCE</scope>
    <source>
        <strain evidence="1">MNA-CCFEE 5261</strain>
    </source>
</reference>
<dbReference type="Proteomes" id="UP001241377">
    <property type="component" value="Unassembled WGS sequence"/>
</dbReference>
<evidence type="ECO:0000313" key="2">
    <source>
        <dbReference type="Proteomes" id="UP001241377"/>
    </source>
</evidence>
<sequence>MIYDSISIRCIFSVNHNKKFVPTYIALKAETLLPNDERPYVPLQKERARKPTYVQKHPSSKKGKGKAKAKQATEGDGAVAYDAEREWFIAYLRELGHTFRAHAPANYAQPKDPKKCRLWDPRDQDLYRDEVAAARENAQREILENEKGNVQEDDVEVALPEVNIVPRRPPMPHFGPAEPGRPRMNDPRAGARANALLPVDGDRVGILEERFRAVARIPLPLAPNERNERMRGYLQEMEGRIARLHEARLPPVAAPVARLDAAPALRNRAVRGQIQPPVLNVPEMPPGVPRLDDVDFRLQRLIHELRARRDQGGDNQDDFVRDLL</sequence>
<accession>A0ACC2V1C3</accession>
<proteinExistence type="predicted"/>
<name>A0ACC2V1C3_9TREE</name>
<gene>
    <name evidence="1" type="ORF">QFC19_008473</name>
</gene>
<dbReference type="EMBL" id="JASBWR010000127">
    <property type="protein sequence ID" value="KAJ9093130.1"/>
    <property type="molecule type" value="Genomic_DNA"/>
</dbReference>
<evidence type="ECO:0000313" key="1">
    <source>
        <dbReference type="EMBL" id="KAJ9093130.1"/>
    </source>
</evidence>
<keyword evidence="2" id="KW-1185">Reference proteome</keyword>